<dbReference type="AlphaFoldDB" id="A0A4D6HBK5"/>
<proteinExistence type="predicted"/>
<keyword evidence="1" id="KW-0472">Membrane</keyword>
<dbReference type="OrthoDB" id="231047at2157"/>
<sequence length="70" mass="7102">MSNTESRFADTLEPLGTAVGGLLVLMGLGTLVGMPWATNGDLAASAVQILGVLATMGVGAGLIWLSRQTE</sequence>
<feature type="transmembrane region" description="Helical" evidence="1">
    <location>
        <begin position="12"/>
        <end position="36"/>
    </location>
</feature>
<evidence type="ECO:0000313" key="3">
    <source>
        <dbReference type="EMBL" id="QCC50891.1"/>
    </source>
</evidence>
<dbReference type="Proteomes" id="UP000296706">
    <property type="component" value="Chromosome"/>
</dbReference>
<dbReference type="InterPro" id="IPR058436">
    <property type="entry name" value="DUF8123"/>
</dbReference>
<protein>
    <recommendedName>
        <fullName evidence="2">DUF8123 domain-containing protein</fullName>
    </recommendedName>
</protein>
<feature type="domain" description="DUF8123" evidence="2">
    <location>
        <begin position="3"/>
        <end position="69"/>
    </location>
</feature>
<feature type="transmembrane region" description="Helical" evidence="1">
    <location>
        <begin position="42"/>
        <end position="65"/>
    </location>
</feature>
<accession>A0A4D6HBK5</accession>
<dbReference type="RefSeq" id="WP_049995553.1">
    <property type="nucleotide sequence ID" value="NZ_CP031310.1"/>
</dbReference>
<reference evidence="3 4" key="1">
    <citation type="journal article" date="2019" name="Nat. Commun.">
        <title>A new type of DNA phosphorothioation-based antiviral system in archaea.</title>
        <authorList>
            <person name="Xiong L."/>
            <person name="Liu S."/>
            <person name="Chen S."/>
            <person name="Xiao Y."/>
            <person name="Zhu B."/>
            <person name="Gao Y."/>
            <person name="Zhang Y."/>
            <person name="Chen B."/>
            <person name="Luo J."/>
            <person name="Deng Z."/>
            <person name="Chen X."/>
            <person name="Wang L."/>
            <person name="Chen S."/>
        </authorList>
    </citation>
    <scope>NUCLEOTIDE SEQUENCE [LARGE SCALE GENOMIC DNA]</scope>
    <source>
        <strain evidence="3 4">CBA1105</strain>
    </source>
</reference>
<evidence type="ECO:0000313" key="4">
    <source>
        <dbReference type="Proteomes" id="UP000296706"/>
    </source>
</evidence>
<keyword evidence="4" id="KW-1185">Reference proteome</keyword>
<dbReference type="KEGG" id="hsn:DV733_06365"/>
<evidence type="ECO:0000259" key="2">
    <source>
        <dbReference type="Pfam" id="PF26444"/>
    </source>
</evidence>
<dbReference type="GeneID" id="39847471"/>
<dbReference type="Pfam" id="PF26444">
    <property type="entry name" value="DUF8123"/>
    <property type="match status" value="1"/>
</dbReference>
<evidence type="ECO:0000256" key="1">
    <source>
        <dbReference type="SAM" id="Phobius"/>
    </source>
</evidence>
<name>A0A4D6HBK5_9EURY</name>
<keyword evidence="1" id="KW-1133">Transmembrane helix</keyword>
<gene>
    <name evidence="3" type="ORF">DV733_06365</name>
</gene>
<dbReference type="EMBL" id="CP031310">
    <property type="protein sequence ID" value="QCC50891.1"/>
    <property type="molecule type" value="Genomic_DNA"/>
</dbReference>
<keyword evidence="1" id="KW-0812">Transmembrane</keyword>
<organism evidence="3 4">
    <name type="scientific">Halapricum salinum</name>
    <dbReference type="NCBI Taxonomy" id="1457250"/>
    <lineage>
        <taxon>Archaea</taxon>
        <taxon>Methanobacteriati</taxon>
        <taxon>Methanobacteriota</taxon>
        <taxon>Stenosarchaea group</taxon>
        <taxon>Halobacteria</taxon>
        <taxon>Halobacteriales</taxon>
        <taxon>Haloarculaceae</taxon>
        <taxon>Halapricum</taxon>
    </lineage>
</organism>